<gene>
    <name evidence="4" type="ORF">FFWV33_16795</name>
</gene>
<evidence type="ECO:0000313" key="5">
    <source>
        <dbReference type="Proteomes" id="UP000244527"/>
    </source>
</evidence>
<dbReference type="KEGG" id="ffa:FFWV33_16795"/>
<dbReference type="EMBL" id="CP020918">
    <property type="protein sequence ID" value="AWG23062.1"/>
    <property type="molecule type" value="Genomic_DNA"/>
</dbReference>
<proteinExistence type="inferred from homology"/>
<dbReference type="InterPro" id="IPR021884">
    <property type="entry name" value="Ice-bd_prot"/>
</dbReference>
<keyword evidence="2 3" id="KW-0732">Signal</keyword>
<name>A0A2S1LGZ2_9FLAO</name>
<dbReference type="Pfam" id="PF11999">
    <property type="entry name" value="Ice_binding"/>
    <property type="match status" value="2"/>
</dbReference>
<evidence type="ECO:0008006" key="6">
    <source>
        <dbReference type="Google" id="ProtNLM"/>
    </source>
</evidence>
<protein>
    <recommendedName>
        <fullName evidence="6">Ig-like domain-containing protein</fullName>
    </recommendedName>
</protein>
<feature type="chain" id="PRO_5015398692" description="Ig-like domain-containing protein" evidence="3">
    <location>
        <begin position="24"/>
        <end position="1354"/>
    </location>
</feature>
<accession>A0A2S1LGZ2</accession>
<dbReference type="Proteomes" id="UP000244527">
    <property type="component" value="Chromosome"/>
</dbReference>
<dbReference type="OrthoDB" id="1652165at2"/>
<dbReference type="RefSeq" id="WP_108741968.1">
    <property type="nucleotide sequence ID" value="NZ_CP020918.1"/>
</dbReference>
<reference evidence="4 5" key="1">
    <citation type="submission" date="2017-04" db="EMBL/GenBank/DDBJ databases">
        <title>Compelte genome sequence of WV33.</title>
        <authorList>
            <person name="Lee P.C."/>
        </authorList>
    </citation>
    <scope>NUCLEOTIDE SEQUENCE [LARGE SCALE GENOMIC DNA]</scope>
    <source>
        <strain evidence="4 5">WV33</strain>
    </source>
</reference>
<evidence type="ECO:0000313" key="4">
    <source>
        <dbReference type="EMBL" id="AWG23062.1"/>
    </source>
</evidence>
<evidence type="ECO:0000256" key="3">
    <source>
        <dbReference type="SAM" id="SignalP"/>
    </source>
</evidence>
<comment type="similarity">
    <text evidence="1">Belongs to the ice-binding protein family.</text>
</comment>
<keyword evidence="5" id="KW-1185">Reference proteome</keyword>
<feature type="signal peptide" evidence="3">
    <location>
        <begin position="1"/>
        <end position="23"/>
    </location>
</feature>
<sequence length="1354" mass="143541">MSSKLNVLIYTIFCTLLPIVSFAQINPAPITGTTTDFLLFTGAGAITNAGTTSTYFGSIGTNAGTLVGFESLITQPTNLYSVTKETAQCAVDLNILYTDLASRTGTNRVGVYGSETLAPGVYTTVGAISVATDLTLDGNGDQNARFIIKTGGAFTMAATAKIILTNGTQAKNVYWVIAGAASVAANCEARGIFICLGGAISMGANATMQGSAMTMAGAITTVDGMHLSIASPPASNTMVLLGNQEITSGTTPADLVLAGNISPVIKWQSASNSTFTNPIDILHYSEILSFSCTENINSTTFYRAVIAVDGIDTYSNSIKITVNSIPNLAAAGPFVLYSGAGAITNTGSSSYLSSIGTQVGALTGFPNPTDPLLHTSDPLTLKAKEDLQELFTTINAYPTTNSSHPVAFGSSEILLPGVYSIGGAATLRGKLTLDGQNNIQSLFIIKINGAFALAAATEIILINGAATDSVFWLIDGALSLGVNSIANGTFICKAGAIAIANNCLIHGRMFTLAGAITLANSKLTYAPSNTYTDSTIITSGNQSLTPNTIPSTLTITGNIYPVVRWEKSSNILFTNPTVIPNPLTTLTGLEIGAITEINYCRAVMEDGTITIYSPLITLSVSAITIPGILESNQLLCANSQPHDLVLTGNTGSITKWQSALSPDFSTPIDIVSSNATLTGIEIGAIKTTTYFRAVVQNCTSSIAYSNIVTLAVTSLPSGGIISSNQDFCSPSQPSTLNLSGNTTTVVKWQSSLTSDFLLTTDIINTTSTLTGSSIGIISSTTYFRAVTNDCNLSFIYSSPAVITIAAVTIWNGSSWSNGLPSFSNSAIFNGNFTASADIQSCSITVNSDVAVIVDSGHNITLNGGLTIDPSGSFTLNNDANLLQPEGAINNGIITVKRNSAPLYRLDSTLWSSPVSDQNLKDFSNGTLTNRFYFYDSTASVNGAYAPVFNNSFFPEQTVASYSFETGKGYLIRSPNTFATYIPAIFPATKSAVPGISYQAQFTGTPNNGTINSSLSTALNGYNLVGNPYPSSISVETFLKSNSAAIDGTIWLWRKINDLGTGVGYATLTNAGLTSVQPDVNEGISTGTVAIGQGFFVKVKRGLLAANLQFNNSMRSRDVTHTFFKNINAAVSEKHRIWLNLANTKEVISQNLIGYITGATNGVDYSFEGKVFEGIPTSLSSIVDNTEYNIQARSLPFDPNDVVPLNFRTNVAGMYTISIDHVDGLFETNQAVILRDNLTGNLQNLKLAAYSFDSQVGNFNTRFEIIYQKQLVLDEPSFDANNVIVYKQNNTMNINSGSEIMDKIEIYDIIGRLLYSKDNITSSSIKLQIDIVEKQILIMKITTINHKIINKKLQY</sequence>
<evidence type="ECO:0000256" key="1">
    <source>
        <dbReference type="ARBA" id="ARBA00005445"/>
    </source>
</evidence>
<organism evidence="4 5">
    <name type="scientific">Flavobacterium faecale</name>
    <dbReference type="NCBI Taxonomy" id="1355330"/>
    <lineage>
        <taxon>Bacteria</taxon>
        <taxon>Pseudomonadati</taxon>
        <taxon>Bacteroidota</taxon>
        <taxon>Flavobacteriia</taxon>
        <taxon>Flavobacteriales</taxon>
        <taxon>Flavobacteriaceae</taxon>
        <taxon>Flavobacterium</taxon>
    </lineage>
</organism>
<evidence type="ECO:0000256" key="2">
    <source>
        <dbReference type="ARBA" id="ARBA00022729"/>
    </source>
</evidence>